<accession>E4PPC4</accession>
<dbReference type="HOGENOM" id="CLU_3185557_0_0_6"/>
<proteinExistence type="predicted"/>
<reference evidence="1 2" key="1">
    <citation type="journal article" date="2010" name="Stand. Genomic Sci.">
        <title>Complete genome sequence of Marinobacter adhaerens type strain (HP15), a diatom-interacting marine microorganism.</title>
        <authorList>
            <person name="Gardes A."/>
            <person name="Kaeppel E."/>
            <person name="Shehzad A."/>
            <person name="Seebah S."/>
            <person name="Teeling H."/>
            <person name="Yarza P."/>
            <person name="Glockner F.O."/>
            <person name="Grossart H.P."/>
            <person name="Ullrich M.S."/>
        </authorList>
    </citation>
    <scope>NUCLEOTIDE SEQUENCE [LARGE SCALE GENOMIC DNA]</scope>
    <source>
        <strain evidence="2">DSM 23420 / HP15</strain>
    </source>
</reference>
<evidence type="ECO:0000313" key="1">
    <source>
        <dbReference type="EMBL" id="ADP97611.1"/>
    </source>
</evidence>
<dbReference type="Proteomes" id="UP000007077">
    <property type="component" value="Chromosome"/>
</dbReference>
<organism evidence="1 2">
    <name type="scientific">Marinobacter adhaerens (strain DSM 23420 / HP15)</name>
    <dbReference type="NCBI Taxonomy" id="225937"/>
    <lineage>
        <taxon>Bacteria</taxon>
        <taxon>Pseudomonadati</taxon>
        <taxon>Pseudomonadota</taxon>
        <taxon>Gammaproteobacteria</taxon>
        <taxon>Pseudomonadales</taxon>
        <taxon>Marinobacteraceae</taxon>
        <taxon>Marinobacter</taxon>
    </lineage>
</organism>
<dbReference type="STRING" id="225937.HP15_1847"/>
<dbReference type="KEGG" id="mad:HP15_1847"/>
<dbReference type="AlphaFoldDB" id="E4PPC4"/>
<protein>
    <submittedName>
        <fullName evidence="1">Uncharacterized protein</fullName>
    </submittedName>
</protein>
<gene>
    <name evidence="1" type="ordered locus">HP15_1847</name>
</gene>
<sequence length="46" mass="5274">MIRIFDFSVLLLINAKSWSNTMNFLGIAGPQFYYDKSVQKTLSSLD</sequence>
<evidence type="ECO:0000313" key="2">
    <source>
        <dbReference type="Proteomes" id="UP000007077"/>
    </source>
</evidence>
<reference evidence="2" key="2">
    <citation type="submission" date="2010-02" db="EMBL/GenBank/DDBJ databases">
        <title>Complete genome sequence of Marinobacter adhaerens type strain (HP15).</title>
        <authorList>
            <person name="Gaerdes A.A.M."/>
            <person name="Kaeppel E."/>
            <person name="Shezad A."/>
            <person name="Seebah S."/>
            <person name="Teeling H."/>
            <person name="Yarza P."/>
            <person name="Gloeckner F.O."/>
            <person name="Ullrich M.S."/>
        </authorList>
    </citation>
    <scope>NUCLEOTIDE SEQUENCE [LARGE SCALE GENOMIC DNA]</scope>
    <source>
        <strain evidence="2">DSM 23420 / HP15</strain>
    </source>
</reference>
<name>E4PPC4_MARAH</name>
<dbReference type="EMBL" id="CP001978">
    <property type="protein sequence ID" value="ADP97611.1"/>
    <property type="molecule type" value="Genomic_DNA"/>
</dbReference>